<dbReference type="Gene3D" id="3.75.10.10">
    <property type="entry name" value="L-arginine/glycine Amidinotransferase, Chain A"/>
    <property type="match status" value="1"/>
</dbReference>
<dbReference type="InterPro" id="IPR014541">
    <property type="entry name" value="Amdntrnsf_FN0238"/>
</dbReference>
<keyword evidence="1" id="KW-0808">Transferase</keyword>
<sequence length="306" mass="34305">MSQCTSALVMVPPKDFSFNSETGADNGFQQRLALSSEQIRQQAMVEFKQMVAKLSQAGVQVLVFEPEQNGAKTMPDAVFPNNWFTTAADGTLAVYPMATENRRREVQPQQLRAFLQRQGFTVNHLQDWRAQAQSGEYLEGTGVMVFDHQHKRLYAARSLRCHTRLLEACASAREYQLQAFDTRLSTGEPVYHTNVMMSVGEGFAVICDEVIVKSQREKVISALKQHHEVISISETQLGQFCGNILQMKTTRGEPLILMSQSAFDGFTRQQKDQLSRHGKLLPFAIPTIEQIGGGSVRCMLAEIFLP</sequence>
<dbReference type="KEGG" id="lal:AT746_09005"/>
<dbReference type="Pfam" id="PF19420">
    <property type="entry name" value="DDAH_eukar"/>
    <property type="match status" value="1"/>
</dbReference>
<dbReference type="EMBL" id="CP013650">
    <property type="protein sequence ID" value="ALS98380.1"/>
    <property type="molecule type" value="Genomic_DNA"/>
</dbReference>
<dbReference type="PANTHER" id="PTHR43224">
    <property type="entry name" value="AMIDINOTRANSFERASE"/>
    <property type="match status" value="1"/>
</dbReference>
<dbReference type="PANTHER" id="PTHR43224:SF1">
    <property type="entry name" value="AMIDINOTRANSFERASE"/>
    <property type="match status" value="1"/>
</dbReference>
<protein>
    <submittedName>
        <fullName evidence="1">Amidinotransferase</fullName>
    </submittedName>
</protein>
<evidence type="ECO:0000313" key="2">
    <source>
        <dbReference type="Proteomes" id="UP000068447"/>
    </source>
</evidence>
<dbReference type="GO" id="GO:0016740">
    <property type="term" value="F:transferase activity"/>
    <property type="evidence" value="ECO:0007669"/>
    <property type="project" value="UniProtKB-KW"/>
</dbReference>
<dbReference type="RefSeq" id="WP_062479433.1">
    <property type="nucleotide sequence ID" value="NZ_CP013650.1"/>
</dbReference>
<name>A0A0U2ZJ91_9ALTE</name>
<evidence type="ECO:0000313" key="1">
    <source>
        <dbReference type="EMBL" id="ALS98380.1"/>
    </source>
</evidence>
<keyword evidence="2" id="KW-1185">Reference proteome</keyword>
<dbReference type="OrthoDB" id="9788268at2"/>
<dbReference type="Proteomes" id="UP000068447">
    <property type="component" value="Chromosome"/>
</dbReference>
<dbReference type="SUPFAM" id="SSF55909">
    <property type="entry name" value="Pentein"/>
    <property type="match status" value="1"/>
</dbReference>
<dbReference type="PIRSF" id="PIRSF028188">
    <property type="entry name" value="Amdntrnsf_FN0238"/>
    <property type="match status" value="1"/>
</dbReference>
<reference evidence="1 2" key="1">
    <citation type="submission" date="2015-12" db="EMBL/GenBank/DDBJ databases">
        <title>Complete genome of Lacimicrobium alkaliphilum KCTC 32984.</title>
        <authorList>
            <person name="Kim S.-G."/>
            <person name="Lee Y.-J."/>
        </authorList>
    </citation>
    <scope>NUCLEOTIDE SEQUENCE [LARGE SCALE GENOMIC DNA]</scope>
    <source>
        <strain evidence="1 2">YelD216</strain>
    </source>
</reference>
<dbReference type="AlphaFoldDB" id="A0A0U2ZJ91"/>
<organism evidence="1 2">
    <name type="scientific">Lacimicrobium alkaliphilum</name>
    <dbReference type="NCBI Taxonomy" id="1526571"/>
    <lineage>
        <taxon>Bacteria</taxon>
        <taxon>Pseudomonadati</taxon>
        <taxon>Pseudomonadota</taxon>
        <taxon>Gammaproteobacteria</taxon>
        <taxon>Alteromonadales</taxon>
        <taxon>Alteromonadaceae</taxon>
        <taxon>Lacimicrobium</taxon>
    </lineage>
</organism>
<accession>A0A0U2ZJ91</accession>
<gene>
    <name evidence="1" type="ORF">AT746_09005</name>
</gene>
<dbReference type="STRING" id="1526571.AT746_09005"/>
<proteinExistence type="predicted"/>